<proteinExistence type="predicted"/>
<gene>
    <name evidence="2" type="ORF">EF806_00060</name>
</gene>
<dbReference type="Proteomes" id="UP000317158">
    <property type="component" value="Unassembled WGS sequence"/>
</dbReference>
<comment type="caution">
    <text evidence="2">The sequence shown here is derived from an EMBL/GenBank/DDBJ whole genome shotgun (WGS) entry which is preliminary data.</text>
</comment>
<evidence type="ECO:0000313" key="3">
    <source>
        <dbReference type="Proteomes" id="UP000317158"/>
    </source>
</evidence>
<protein>
    <submittedName>
        <fullName evidence="2">Uncharacterized protein</fullName>
    </submittedName>
</protein>
<organism evidence="2 3">
    <name type="scientific">Methanoliparum thermophilum</name>
    <dbReference type="NCBI Taxonomy" id="2491083"/>
    <lineage>
        <taxon>Archaea</taxon>
        <taxon>Methanobacteriati</taxon>
        <taxon>Methanobacteriota</taxon>
        <taxon>Candidatus Methanoliparia</taxon>
        <taxon>Candidatus Methanoliparales</taxon>
        <taxon>Candidatus Methanoliparaceae</taxon>
        <taxon>Candidatus Methanoliparum</taxon>
    </lineage>
</organism>
<sequence>MHRITEKAQEELKGLSTELADAGYWSEDNMTEMLPTDPEFLIAIRDREAPRGRYLSIYRCVIGWIFVKLLVGYDKND</sequence>
<accession>A0A520KU17</accession>
<dbReference type="EMBL" id="RXIF01000001">
    <property type="protein sequence ID" value="RZN65619.1"/>
    <property type="molecule type" value="Genomic_DNA"/>
</dbReference>
<dbReference type="AlphaFoldDB" id="A0A520KU17"/>
<evidence type="ECO:0000256" key="1">
    <source>
        <dbReference type="SAM" id="Phobius"/>
    </source>
</evidence>
<feature type="transmembrane region" description="Helical" evidence="1">
    <location>
        <begin position="55"/>
        <end position="73"/>
    </location>
</feature>
<reference evidence="2 3" key="1">
    <citation type="journal article" date="2019" name="Nat. Microbiol.">
        <title>Wide diversity of methane and short-chain alkane metabolisms in uncultured archaea.</title>
        <authorList>
            <person name="Borrel G."/>
            <person name="Adam P.S."/>
            <person name="McKay L.J."/>
            <person name="Chen L.X."/>
            <person name="Sierra-Garcia I.N."/>
            <person name="Sieber C.M."/>
            <person name="Letourneur Q."/>
            <person name="Ghozlane A."/>
            <person name="Andersen G.L."/>
            <person name="Li W.J."/>
            <person name="Hallam S.J."/>
            <person name="Muyzer G."/>
            <person name="de Oliveira V.M."/>
            <person name="Inskeep W.P."/>
            <person name="Banfield J.F."/>
            <person name="Gribaldo S."/>
        </authorList>
    </citation>
    <scope>NUCLEOTIDE SEQUENCE [LARGE SCALE GENOMIC DNA]</scope>
    <source>
        <strain evidence="2">NM1a</strain>
    </source>
</reference>
<name>A0A520KU17_METT2</name>
<keyword evidence="1" id="KW-0472">Membrane</keyword>
<keyword evidence="1" id="KW-0812">Transmembrane</keyword>
<evidence type="ECO:0000313" key="2">
    <source>
        <dbReference type="EMBL" id="RZN65619.1"/>
    </source>
</evidence>
<keyword evidence="1" id="KW-1133">Transmembrane helix</keyword>